<evidence type="ECO:0000313" key="3">
    <source>
        <dbReference type="EMBL" id="PAA69284.1"/>
    </source>
</evidence>
<protein>
    <submittedName>
        <fullName evidence="3">Uncharacterized protein</fullName>
    </submittedName>
</protein>
<gene>
    <name evidence="3" type="ORF">BOX15_Mlig010434g1</name>
</gene>
<reference evidence="3 4" key="1">
    <citation type="submission" date="2017-06" db="EMBL/GenBank/DDBJ databases">
        <title>A platform for efficient transgenesis in Macrostomum lignano, a flatworm model organism for stem cell research.</title>
        <authorList>
            <person name="Berezikov E."/>
        </authorList>
    </citation>
    <scope>NUCLEOTIDE SEQUENCE [LARGE SCALE GENOMIC DNA]</scope>
    <source>
        <strain evidence="3">DV1</strain>
        <tissue evidence="3">Whole organism</tissue>
    </source>
</reference>
<proteinExistence type="predicted"/>
<dbReference type="InterPro" id="IPR039366">
    <property type="entry name" value="Pilotin"/>
</dbReference>
<feature type="region of interest" description="Disordered" evidence="1">
    <location>
        <begin position="24"/>
        <end position="44"/>
    </location>
</feature>
<organism evidence="3 4">
    <name type="scientific">Macrostomum lignano</name>
    <dbReference type="NCBI Taxonomy" id="282301"/>
    <lineage>
        <taxon>Eukaryota</taxon>
        <taxon>Metazoa</taxon>
        <taxon>Spiralia</taxon>
        <taxon>Lophotrochozoa</taxon>
        <taxon>Platyhelminthes</taxon>
        <taxon>Rhabditophora</taxon>
        <taxon>Macrostomorpha</taxon>
        <taxon>Macrostomida</taxon>
        <taxon>Macrostomidae</taxon>
        <taxon>Macrostomum</taxon>
    </lineage>
</organism>
<dbReference type="OrthoDB" id="5964608at2759"/>
<dbReference type="Pfam" id="PF09619">
    <property type="entry name" value="YscW"/>
    <property type="match status" value="1"/>
</dbReference>
<sequence length="164" mass="17635">MALKLQLSLALALTVLAASLRTGHSCNSGNRGGSGSESITDSGSGRTVRVSGYVLLNPAPQQLPVNARLEVRLQDISLMDAPSKLLGSQTLNAVSTRYNADRRIPFSLEAVIPADTPFMPHSVSVSASLRGDGVSYITDTAYYVNLQEGTFEYRDMEITIIKYP</sequence>
<accession>A0A267F7U5</accession>
<keyword evidence="2" id="KW-0732">Signal</keyword>
<dbReference type="Proteomes" id="UP000215902">
    <property type="component" value="Unassembled WGS sequence"/>
</dbReference>
<evidence type="ECO:0000256" key="2">
    <source>
        <dbReference type="SAM" id="SignalP"/>
    </source>
</evidence>
<evidence type="ECO:0000256" key="1">
    <source>
        <dbReference type="SAM" id="MobiDB-lite"/>
    </source>
</evidence>
<evidence type="ECO:0000313" key="4">
    <source>
        <dbReference type="Proteomes" id="UP000215902"/>
    </source>
</evidence>
<dbReference type="AlphaFoldDB" id="A0A267F7U5"/>
<keyword evidence="4" id="KW-1185">Reference proteome</keyword>
<feature type="signal peptide" evidence="2">
    <location>
        <begin position="1"/>
        <end position="17"/>
    </location>
</feature>
<name>A0A267F7U5_9PLAT</name>
<comment type="caution">
    <text evidence="3">The sequence shown here is derived from an EMBL/GenBank/DDBJ whole genome shotgun (WGS) entry which is preliminary data.</text>
</comment>
<feature type="chain" id="PRO_5012740829" evidence="2">
    <location>
        <begin position="18"/>
        <end position="164"/>
    </location>
</feature>
<dbReference type="EMBL" id="NIVC01001335">
    <property type="protein sequence ID" value="PAA69284.1"/>
    <property type="molecule type" value="Genomic_DNA"/>
</dbReference>